<dbReference type="RefSeq" id="XP_025373885.1">
    <property type="nucleotide sequence ID" value="XM_025522984.1"/>
</dbReference>
<dbReference type="InParanoid" id="A0A316YAN7"/>
<proteinExistence type="predicted"/>
<sequence>MPMEGGCSKLKAKNSDAQASTLSFLHGTMNSASRPGYVPTLNTLDQSRNYTLIHEGNMCPRSSPI</sequence>
<name>A0A316YAN7_9BASI</name>
<organism evidence="1 2">
    <name type="scientific">Acaromyces ingoldii</name>
    <dbReference type="NCBI Taxonomy" id="215250"/>
    <lineage>
        <taxon>Eukaryota</taxon>
        <taxon>Fungi</taxon>
        <taxon>Dikarya</taxon>
        <taxon>Basidiomycota</taxon>
        <taxon>Ustilaginomycotina</taxon>
        <taxon>Exobasidiomycetes</taxon>
        <taxon>Exobasidiales</taxon>
        <taxon>Cryptobasidiaceae</taxon>
        <taxon>Acaromyces</taxon>
    </lineage>
</organism>
<protein>
    <submittedName>
        <fullName evidence="1">Uncharacterized protein</fullName>
    </submittedName>
</protein>
<dbReference type="Proteomes" id="UP000245768">
    <property type="component" value="Unassembled WGS sequence"/>
</dbReference>
<gene>
    <name evidence="1" type="ORF">FA10DRAFT_270057</name>
</gene>
<evidence type="ECO:0000313" key="1">
    <source>
        <dbReference type="EMBL" id="PWN86687.1"/>
    </source>
</evidence>
<dbReference type="EMBL" id="KZ819643">
    <property type="protein sequence ID" value="PWN86687.1"/>
    <property type="molecule type" value="Genomic_DNA"/>
</dbReference>
<dbReference type="GeneID" id="37044900"/>
<accession>A0A316YAN7</accession>
<keyword evidence="2" id="KW-1185">Reference proteome</keyword>
<evidence type="ECO:0000313" key="2">
    <source>
        <dbReference type="Proteomes" id="UP000245768"/>
    </source>
</evidence>
<dbReference type="AlphaFoldDB" id="A0A316YAN7"/>
<reference evidence="1 2" key="1">
    <citation type="journal article" date="2018" name="Mol. Biol. Evol.">
        <title>Broad Genomic Sampling Reveals a Smut Pathogenic Ancestry of the Fungal Clade Ustilaginomycotina.</title>
        <authorList>
            <person name="Kijpornyongpan T."/>
            <person name="Mondo S.J."/>
            <person name="Barry K."/>
            <person name="Sandor L."/>
            <person name="Lee J."/>
            <person name="Lipzen A."/>
            <person name="Pangilinan J."/>
            <person name="LaButti K."/>
            <person name="Hainaut M."/>
            <person name="Henrissat B."/>
            <person name="Grigoriev I.V."/>
            <person name="Spatafora J.W."/>
            <person name="Aime M.C."/>
        </authorList>
    </citation>
    <scope>NUCLEOTIDE SEQUENCE [LARGE SCALE GENOMIC DNA]</scope>
    <source>
        <strain evidence="1 2">MCA 4198</strain>
    </source>
</reference>